<protein>
    <recommendedName>
        <fullName evidence="3">UDP-N-acetylmuramate--L-alanine ligase</fullName>
        <ecNumber evidence="3">6.3.2.8</ecNumber>
    </recommendedName>
</protein>
<comment type="catalytic activity">
    <reaction evidence="8">
        <text>UDP-N-acetyl-alpha-D-muramate + L-alanine + ATP = UDP-N-acetyl-alpha-D-muramoyl-L-alanine + ADP + phosphate + H(+)</text>
        <dbReference type="Rhea" id="RHEA:23372"/>
        <dbReference type="ChEBI" id="CHEBI:15378"/>
        <dbReference type="ChEBI" id="CHEBI:30616"/>
        <dbReference type="ChEBI" id="CHEBI:43474"/>
        <dbReference type="ChEBI" id="CHEBI:57972"/>
        <dbReference type="ChEBI" id="CHEBI:70757"/>
        <dbReference type="ChEBI" id="CHEBI:83898"/>
        <dbReference type="ChEBI" id="CHEBI:456216"/>
        <dbReference type="EC" id="6.3.2.8"/>
    </reaction>
</comment>
<dbReference type="PANTHER" id="PTHR43445">
    <property type="entry name" value="UDP-N-ACETYLMURAMATE--L-ALANINE LIGASE-RELATED"/>
    <property type="match status" value="1"/>
</dbReference>
<dbReference type="GO" id="GO:0008763">
    <property type="term" value="F:UDP-N-acetylmuramate-L-alanine ligase activity"/>
    <property type="evidence" value="ECO:0007669"/>
    <property type="project" value="UniProtKB-EC"/>
</dbReference>
<dbReference type="Gene3D" id="3.40.1190.10">
    <property type="entry name" value="Mur-like, catalytic domain"/>
    <property type="match status" value="1"/>
</dbReference>
<dbReference type="InterPro" id="IPR004101">
    <property type="entry name" value="Mur_ligase_C"/>
</dbReference>
<sequence>MKPTLSSLVGKRIHFIGIGGAGMSGLARIALTHGISVTGSDTKDSSVISALKALGATITTSHASENVDGANLVVYSNAISKNNVELNRAEELQIQTLTRASALSILMSESKSIAVAGTHGKTTTSSMLAVALQACSVDPSFAIGGNITASGSNAHRGTGEIFVAEADESDGSFIEYRPFAAIVTNIEHDHVDFFETPEAVDKAFVDFAETISRQGFLVYCADDSGATRLSLQVSKSGPELISYGLSESADLHLDQIELLAMGSKARAIWHGKMIGTIELQVPGQHNLLNAAAVLATGLKLGMPSAQLLAGLGIFRGTGRRFELKGTVSGVRVIDDYGHHPTEIHVTLDAARRFAGDGRLIVIFQPHRFSRTQAFAPKFSEALDKADRAIVLEIYAASEKPIEGVTSRLITSSMSKGEYIPNFIEVTDSVVASAQPGDVIMTLGAGDVSSLAPIIVEGLQRRFA</sequence>
<dbReference type="SUPFAM" id="SSF53623">
    <property type="entry name" value="MurD-like peptide ligases, catalytic domain"/>
    <property type="match status" value="1"/>
</dbReference>
<evidence type="ECO:0000259" key="11">
    <source>
        <dbReference type="Pfam" id="PF08245"/>
    </source>
</evidence>
<evidence type="ECO:0000313" key="12">
    <source>
        <dbReference type="EMBL" id="CAB4566071.1"/>
    </source>
</evidence>
<dbReference type="NCBIfam" id="TIGR01082">
    <property type="entry name" value="murC"/>
    <property type="match status" value="1"/>
</dbReference>
<feature type="domain" description="Mur ligase central" evidence="11">
    <location>
        <begin position="115"/>
        <end position="296"/>
    </location>
</feature>
<dbReference type="HAMAP" id="MF_00046">
    <property type="entry name" value="MurC"/>
    <property type="match status" value="1"/>
</dbReference>
<name>A0A6J6DPJ5_9ZZZZ</name>
<evidence type="ECO:0000259" key="10">
    <source>
        <dbReference type="Pfam" id="PF02875"/>
    </source>
</evidence>
<dbReference type="GO" id="GO:0005524">
    <property type="term" value="F:ATP binding"/>
    <property type="evidence" value="ECO:0007669"/>
    <property type="project" value="UniProtKB-KW"/>
</dbReference>
<gene>
    <name evidence="12" type="ORF">UFOPK1689_00362</name>
</gene>
<keyword evidence="4" id="KW-0963">Cytoplasm</keyword>
<keyword evidence="6" id="KW-0547">Nucleotide-binding</keyword>
<proteinExistence type="inferred from homology"/>
<dbReference type="Gene3D" id="3.40.50.720">
    <property type="entry name" value="NAD(P)-binding Rossmann-like Domain"/>
    <property type="match status" value="1"/>
</dbReference>
<evidence type="ECO:0000256" key="3">
    <source>
        <dbReference type="ARBA" id="ARBA00012211"/>
    </source>
</evidence>
<evidence type="ECO:0000256" key="5">
    <source>
        <dbReference type="ARBA" id="ARBA00022598"/>
    </source>
</evidence>
<feature type="domain" description="Mur ligase N-terminal catalytic" evidence="9">
    <location>
        <begin position="12"/>
        <end position="109"/>
    </location>
</feature>
<accession>A0A6J6DPJ5</accession>
<reference evidence="12" key="1">
    <citation type="submission" date="2020-05" db="EMBL/GenBank/DDBJ databases">
        <authorList>
            <person name="Chiriac C."/>
            <person name="Salcher M."/>
            <person name="Ghai R."/>
            <person name="Kavagutti S V."/>
        </authorList>
    </citation>
    <scope>NUCLEOTIDE SEQUENCE</scope>
</reference>
<dbReference type="InterPro" id="IPR005758">
    <property type="entry name" value="UDP-N-AcMur_Ala_ligase_MurC"/>
</dbReference>
<dbReference type="AlphaFoldDB" id="A0A6J6DPJ5"/>
<dbReference type="GO" id="GO:0009252">
    <property type="term" value="P:peptidoglycan biosynthetic process"/>
    <property type="evidence" value="ECO:0007669"/>
    <property type="project" value="UniProtKB-UniPathway"/>
</dbReference>
<dbReference type="Pfam" id="PF08245">
    <property type="entry name" value="Mur_ligase_M"/>
    <property type="match status" value="1"/>
</dbReference>
<organism evidence="12">
    <name type="scientific">freshwater metagenome</name>
    <dbReference type="NCBI Taxonomy" id="449393"/>
    <lineage>
        <taxon>unclassified sequences</taxon>
        <taxon>metagenomes</taxon>
        <taxon>ecological metagenomes</taxon>
    </lineage>
</organism>
<evidence type="ECO:0000256" key="7">
    <source>
        <dbReference type="ARBA" id="ARBA00022840"/>
    </source>
</evidence>
<dbReference type="Gene3D" id="3.90.190.20">
    <property type="entry name" value="Mur ligase, C-terminal domain"/>
    <property type="match status" value="1"/>
</dbReference>
<dbReference type="PANTHER" id="PTHR43445:SF3">
    <property type="entry name" value="UDP-N-ACETYLMURAMATE--L-ALANINE LIGASE"/>
    <property type="match status" value="1"/>
</dbReference>
<dbReference type="InterPro" id="IPR036615">
    <property type="entry name" value="Mur_ligase_C_dom_sf"/>
</dbReference>
<evidence type="ECO:0000256" key="1">
    <source>
        <dbReference type="ARBA" id="ARBA00004496"/>
    </source>
</evidence>
<evidence type="ECO:0000256" key="6">
    <source>
        <dbReference type="ARBA" id="ARBA00022741"/>
    </source>
</evidence>
<dbReference type="Pfam" id="PF02875">
    <property type="entry name" value="Mur_ligase_C"/>
    <property type="match status" value="1"/>
</dbReference>
<comment type="pathway">
    <text evidence="2">Cell wall biogenesis; peptidoglycan biosynthesis.</text>
</comment>
<dbReference type="Pfam" id="PF01225">
    <property type="entry name" value="Mur_ligase"/>
    <property type="match status" value="1"/>
</dbReference>
<dbReference type="EMBL" id="CAEZTN010000005">
    <property type="protein sequence ID" value="CAB4566071.1"/>
    <property type="molecule type" value="Genomic_DNA"/>
</dbReference>
<feature type="domain" description="Mur ligase C-terminal" evidence="10">
    <location>
        <begin position="319"/>
        <end position="445"/>
    </location>
</feature>
<dbReference type="UniPathway" id="UPA00219"/>
<dbReference type="SUPFAM" id="SSF51984">
    <property type="entry name" value="MurCD N-terminal domain"/>
    <property type="match status" value="1"/>
</dbReference>
<keyword evidence="7" id="KW-0067">ATP-binding</keyword>
<evidence type="ECO:0000259" key="9">
    <source>
        <dbReference type="Pfam" id="PF01225"/>
    </source>
</evidence>
<keyword evidence="5" id="KW-0436">Ligase</keyword>
<dbReference type="InterPro" id="IPR000713">
    <property type="entry name" value="Mur_ligase_N"/>
</dbReference>
<evidence type="ECO:0000256" key="8">
    <source>
        <dbReference type="ARBA" id="ARBA00047833"/>
    </source>
</evidence>
<dbReference type="InterPro" id="IPR036565">
    <property type="entry name" value="Mur-like_cat_sf"/>
</dbReference>
<comment type="subcellular location">
    <subcellularLocation>
        <location evidence="1">Cytoplasm</location>
    </subcellularLocation>
</comment>
<evidence type="ECO:0000256" key="2">
    <source>
        <dbReference type="ARBA" id="ARBA00004752"/>
    </source>
</evidence>
<dbReference type="GO" id="GO:0005737">
    <property type="term" value="C:cytoplasm"/>
    <property type="evidence" value="ECO:0007669"/>
    <property type="project" value="UniProtKB-SubCell"/>
</dbReference>
<dbReference type="EC" id="6.3.2.8" evidence="3"/>
<dbReference type="SUPFAM" id="SSF53244">
    <property type="entry name" value="MurD-like peptide ligases, peptide-binding domain"/>
    <property type="match status" value="1"/>
</dbReference>
<dbReference type="InterPro" id="IPR050061">
    <property type="entry name" value="MurCDEF_pg_biosynth"/>
</dbReference>
<evidence type="ECO:0000256" key="4">
    <source>
        <dbReference type="ARBA" id="ARBA00022490"/>
    </source>
</evidence>
<dbReference type="InterPro" id="IPR013221">
    <property type="entry name" value="Mur_ligase_cen"/>
</dbReference>